<comment type="similarity">
    <text evidence="6">Belongs to the GHMP kinase family. IspE subfamily.</text>
</comment>
<dbReference type="AlphaFoldDB" id="A0A7M1AWT7"/>
<reference evidence="8 9" key="1">
    <citation type="submission" date="2019-06" db="EMBL/GenBank/DDBJ databases">
        <title>Sulfurimonas gotlandica sp. nov., a chemoautotrophic and psychrotolerant epsilonproteobacterium isolated from a pelagic redoxcline, and an emended description of the genus Sulfurimonas.</title>
        <authorList>
            <person name="Wang S."/>
            <person name="Jiang L."/>
            <person name="Shao Z."/>
        </authorList>
    </citation>
    <scope>NUCLEOTIDE SEQUENCE [LARGE SCALE GENOMIC DNA]</scope>
    <source>
        <strain evidence="8 9">B2</strain>
    </source>
</reference>
<dbReference type="Gene3D" id="3.30.70.890">
    <property type="entry name" value="GHMP kinase, C-terminal domain"/>
    <property type="match status" value="1"/>
</dbReference>
<evidence type="ECO:0000256" key="5">
    <source>
        <dbReference type="ARBA" id="ARBA00022840"/>
    </source>
</evidence>
<dbReference type="EC" id="2.7.1.148" evidence="6"/>
<keyword evidence="6" id="KW-0414">Isoprene biosynthesis</keyword>
<keyword evidence="5 6" id="KW-0067">ATP-binding</keyword>
<dbReference type="Gene3D" id="3.30.230.10">
    <property type="match status" value="1"/>
</dbReference>
<dbReference type="HAMAP" id="MF_00061">
    <property type="entry name" value="IspE"/>
    <property type="match status" value="1"/>
</dbReference>
<dbReference type="GO" id="GO:0019288">
    <property type="term" value="P:isopentenyl diphosphate biosynthetic process, methylerythritol 4-phosphate pathway"/>
    <property type="evidence" value="ECO:0007669"/>
    <property type="project" value="UniProtKB-UniRule"/>
</dbReference>
<evidence type="ECO:0000256" key="1">
    <source>
        <dbReference type="ARBA" id="ARBA00017473"/>
    </source>
</evidence>
<dbReference type="GO" id="GO:0016114">
    <property type="term" value="P:terpenoid biosynthetic process"/>
    <property type="evidence" value="ECO:0007669"/>
    <property type="project" value="UniProtKB-UniRule"/>
</dbReference>
<dbReference type="GO" id="GO:0005524">
    <property type="term" value="F:ATP binding"/>
    <property type="evidence" value="ECO:0007669"/>
    <property type="project" value="UniProtKB-UniRule"/>
</dbReference>
<dbReference type="InterPro" id="IPR014721">
    <property type="entry name" value="Ribsml_uS5_D2-typ_fold_subgr"/>
</dbReference>
<dbReference type="SUPFAM" id="SSF54211">
    <property type="entry name" value="Ribosomal protein S5 domain 2-like"/>
    <property type="match status" value="1"/>
</dbReference>
<dbReference type="Pfam" id="PF00288">
    <property type="entry name" value="GHMP_kinases_N"/>
    <property type="match status" value="1"/>
</dbReference>
<evidence type="ECO:0000256" key="6">
    <source>
        <dbReference type="HAMAP-Rule" id="MF_00061"/>
    </source>
</evidence>
<dbReference type="GO" id="GO:0050515">
    <property type="term" value="F:4-(cytidine 5'-diphospho)-2-C-methyl-D-erythritol kinase activity"/>
    <property type="evidence" value="ECO:0007669"/>
    <property type="project" value="UniProtKB-UniRule"/>
</dbReference>
<organism evidence="8 9">
    <name type="scientific">Sulfurimonas marina</name>
    <dbReference type="NCBI Taxonomy" id="2590551"/>
    <lineage>
        <taxon>Bacteria</taxon>
        <taxon>Pseudomonadati</taxon>
        <taxon>Campylobacterota</taxon>
        <taxon>Epsilonproteobacteria</taxon>
        <taxon>Campylobacterales</taxon>
        <taxon>Sulfurimonadaceae</taxon>
        <taxon>Sulfurimonas</taxon>
    </lineage>
</organism>
<comment type="function">
    <text evidence="6">Catalyzes the phosphorylation of the position 2 hydroxy group of 4-diphosphocytidyl-2C-methyl-D-erythritol.</text>
</comment>
<protein>
    <recommendedName>
        <fullName evidence="1 6">4-diphosphocytidyl-2-C-methyl-D-erythritol kinase</fullName>
        <shortName evidence="6">CMK</shortName>
        <ecNumber evidence="6">2.7.1.148</ecNumber>
    </recommendedName>
    <alternativeName>
        <fullName evidence="6">4-(cytidine-5'-diphospho)-2-C-methyl-D-erythritol kinase</fullName>
    </alternativeName>
</protein>
<dbReference type="InterPro" id="IPR006204">
    <property type="entry name" value="GHMP_kinase_N_dom"/>
</dbReference>
<dbReference type="KEGG" id="smax:FJR03_09210"/>
<sequence length="268" mass="30161">MKKYKAYAKVNIFLKITGKRDNYHEIISRFMRVDNLYDELSFVSKSELDAKMNEFKIIGDFDCEVSQNTIYKAYVALKEYTKSASLEKLMQTHAIKVEKNIPAFAGLGGGSSDAATYLKMCNGVLDLGLSLNELATIGLKVGADVPFFIYGYDSANVGGIGEIVEPFEEELLKFDVYTPDVKISTPKVYTAYRENFYEPVDGFRAQELKELNSKDVLKSLSATEANDLFAPALQEYPQLKKHYRQGYFFSGSGSSFFKVQEVNSGEEK</sequence>
<dbReference type="Proteomes" id="UP000593910">
    <property type="component" value="Chromosome"/>
</dbReference>
<comment type="pathway">
    <text evidence="6">Isoprenoid biosynthesis; isopentenyl diphosphate biosynthesis via DXP pathway; isopentenyl diphosphate from 1-deoxy-D-xylulose 5-phosphate: step 3/6.</text>
</comment>
<comment type="catalytic activity">
    <reaction evidence="6">
        <text>4-CDP-2-C-methyl-D-erythritol + ATP = 4-CDP-2-C-methyl-D-erythritol 2-phosphate + ADP + H(+)</text>
        <dbReference type="Rhea" id="RHEA:18437"/>
        <dbReference type="ChEBI" id="CHEBI:15378"/>
        <dbReference type="ChEBI" id="CHEBI:30616"/>
        <dbReference type="ChEBI" id="CHEBI:57823"/>
        <dbReference type="ChEBI" id="CHEBI:57919"/>
        <dbReference type="ChEBI" id="CHEBI:456216"/>
        <dbReference type="EC" id="2.7.1.148"/>
    </reaction>
</comment>
<evidence type="ECO:0000256" key="3">
    <source>
        <dbReference type="ARBA" id="ARBA00022741"/>
    </source>
</evidence>
<keyword evidence="9" id="KW-1185">Reference proteome</keyword>
<keyword evidence="4 6" id="KW-0418">Kinase</keyword>
<dbReference type="InterPro" id="IPR020568">
    <property type="entry name" value="Ribosomal_Su5_D2-typ_SF"/>
</dbReference>
<feature type="active site" evidence="6">
    <location>
        <position position="9"/>
    </location>
</feature>
<evidence type="ECO:0000256" key="2">
    <source>
        <dbReference type="ARBA" id="ARBA00022679"/>
    </source>
</evidence>
<dbReference type="PIRSF" id="PIRSF010376">
    <property type="entry name" value="IspE"/>
    <property type="match status" value="1"/>
</dbReference>
<keyword evidence="3 6" id="KW-0547">Nucleotide-binding</keyword>
<evidence type="ECO:0000313" key="9">
    <source>
        <dbReference type="Proteomes" id="UP000593910"/>
    </source>
</evidence>
<dbReference type="EMBL" id="CP041165">
    <property type="protein sequence ID" value="QOP41900.1"/>
    <property type="molecule type" value="Genomic_DNA"/>
</dbReference>
<dbReference type="RefSeq" id="WP_193113221.1">
    <property type="nucleotide sequence ID" value="NZ_CP041165.1"/>
</dbReference>
<feature type="domain" description="GHMP kinase N-terminal" evidence="7">
    <location>
        <begin position="68"/>
        <end position="151"/>
    </location>
</feature>
<evidence type="ECO:0000259" key="7">
    <source>
        <dbReference type="Pfam" id="PF00288"/>
    </source>
</evidence>
<feature type="binding site" evidence="6">
    <location>
        <begin position="102"/>
        <end position="112"/>
    </location>
    <ligand>
        <name>ATP</name>
        <dbReference type="ChEBI" id="CHEBI:30616"/>
    </ligand>
</feature>
<gene>
    <name evidence="6" type="primary">ispE</name>
    <name evidence="8" type="ORF">FJR03_09210</name>
</gene>
<proteinExistence type="inferred from homology"/>
<evidence type="ECO:0000313" key="8">
    <source>
        <dbReference type="EMBL" id="QOP41900.1"/>
    </source>
</evidence>
<dbReference type="InterPro" id="IPR004424">
    <property type="entry name" value="IspE"/>
</dbReference>
<dbReference type="PANTHER" id="PTHR43527">
    <property type="entry name" value="4-DIPHOSPHOCYTIDYL-2-C-METHYL-D-ERYTHRITOL KINASE, CHLOROPLASTIC"/>
    <property type="match status" value="1"/>
</dbReference>
<keyword evidence="2 6" id="KW-0808">Transferase</keyword>
<dbReference type="NCBIfam" id="TIGR00154">
    <property type="entry name" value="ispE"/>
    <property type="match status" value="1"/>
</dbReference>
<dbReference type="UniPathway" id="UPA00056">
    <property type="reaction ID" value="UER00094"/>
</dbReference>
<evidence type="ECO:0000256" key="4">
    <source>
        <dbReference type="ARBA" id="ARBA00022777"/>
    </source>
</evidence>
<feature type="active site" evidence="6">
    <location>
        <position position="144"/>
    </location>
</feature>
<accession>A0A7M1AWT7</accession>
<dbReference type="SUPFAM" id="SSF55060">
    <property type="entry name" value="GHMP Kinase, C-terminal domain"/>
    <property type="match status" value="1"/>
</dbReference>
<dbReference type="NCBIfam" id="NF003216">
    <property type="entry name" value="PRK04181.1"/>
    <property type="match status" value="1"/>
</dbReference>
<name>A0A7M1AWT7_9BACT</name>
<dbReference type="PANTHER" id="PTHR43527:SF2">
    <property type="entry name" value="4-DIPHOSPHOCYTIDYL-2-C-METHYL-D-ERYTHRITOL KINASE, CHLOROPLASTIC"/>
    <property type="match status" value="1"/>
</dbReference>
<dbReference type="InterPro" id="IPR036554">
    <property type="entry name" value="GHMP_kinase_C_sf"/>
</dbReference>